<evidence type="ECO:0000313" key="1">
    <source>
        <dbReference type="EMBL" id="QDH46744.1"/>
    </source>
</evidence>
<sequence length="284" mass="31993">MRYAAFGYKKGSPVSNDVTIYDGQAGCWGVLAGNHTVGTNVINQIHFDLELSRFRNGAWDALKPKGMSDEEFAEKAFEAINEGYLDYRFEMKTGSSGTPSLHLIVDNLSEKLRQRTMWILFTFRSMIQYVTNAGNAAYLIADMKMSMTLREKIILSQIFYRGSGDLGSGFNGEVFLYNSGGCVLYTPHVTIADLRALLRGGKYYELDKVSKETWSVGGGYKSDQNVQNIACAMNTGKSSPDRDIESLSSIVRNSAWLEYNNRKGCLKEGQLRKFIRWLKYYKKG</sequence>
<gene>
    <name evidence="1" type="ORF">LAh8_9</name>
</gene>
<reference evidence="1 2" key="1">
    <citation type="submission" date="2019-04" db="EMBL/GenBank/DDBJ databases">
        <title>Novel bacteriophages capable of disrupting biofilms from clinical strains of Aeromonas hydrophila with intrinsic antibiotic resistance.</title>
        <authorList>
            <person name="Kabwe M."/>
            <person name="Brown T.L."/>
            <person name="Speirs L."/>
            <person name="Ku H."/>
            <person name="Leach M."/>
            <person name="Chan H.T."/>
            <person name="Petrovski S."/>
            <person name="Lock P."/>
            <person name="Tucci J."/>
        </authorList>
    </citation>
    <scope>NUCLEOTIDE SEQUENCE [LARGE SCALE GENOMIC DNA]</scope>
</reference>
<organism evidence="1 2">
    <name type="scientific">Aeromonas phage LAh_8</name>
    <dbReference type="NCBI Taxonomy" id="2591032"/>
    <lineage>
        <taxon>Viruses</taxon>
        <taxon>Duplodnaviria</taxon>
        <taxon>Heunggongvirae</taxon>
        <taxon>Uroviricota</taxon>
        <taxon>Caudoviricetes</taxon>
        <taxon>Grimontviridae</taxon>
        <taxon>Lahexavirus</taxon>
        <taxon>Lahexavirus LAh8</taxon>
    </lineage>
</organism>
<name>A0A514A0E1_9CAUD</name>
<dbReference type="EMBL" id="MK838114">
    <property type="protein sequence ID" value="QDH46744.1"/>
    <property type="molecule type" value="Genomic_DNA"/>
</dbReference>
<accession>A0A514A0E1</accession>
<protein>
    <submittedName>
        <fullName evidence="1">Uncharacterized protein</fullName>
    </submittedName>
</protein>
<evidence type="ECO:0000313" key="2">
    <source>
        <dbReference type="Proteomes" id="UP000316999"/>
    </source>
</evidence>
<keyword evidence="2" id="KW-1185">Reference proteome</keyword>
<proteinExistence type="predicted"/>
<dbReference type="Proteomes" id="UP000316999">
    <property type="component" value="Segment"/>
</dbReference>